<dbReference type="Pfam" id="PF02706">
    <property type="entry name" value="Wzz"/>
    <property type="match status" value="1"/>
</dbReference>
<organism evidence="9 10">
    <name type="scientific">Vibrio olivae</name>
    <dbReference type="NCBI Taxonomy" id="1243002"/>
    <lineage>
        <taxon>Bacteria</taxon>
        <taxon>Pseudomonadati</taxon>
        <taxon>Pseudomonadota</taxon>
        <taxon>Gammaproteobacteria</taxon>
        <taxon>Vibrionales</taxon>
        <taxon>Vibrionaceae</taxon>
        <taxon>Vibrio</taxon>
    </lineage>
</organism>
<gene>
    <name evidence="9" type="ORF">ACFFUV_15885</name>
</gene>
<evidence type="ECO:0000256" key="4">
    <source>
        <dbReference type="ARBA" id="ARBA00022989"/>
    </source>
</evidence>
<evidence type="ECO:0000256" key="3">
    <source>
        <dbReference type="ARBA" id="ARBA00022692"/>
    </source>
</evidence>
<dbReference type="Gene3D" id="3.30.1890.10">
    <property type="entry name" value="FepE-like"/>
    <property type="match status" value="1"/>
</dbReference>
<name>A0ABV5HQC4_9VIBR</name>
<keyword evidence="10" id="KW-1185">Reference proteome</keyword>
<comment type="caution">
    <text evidence="9">The sequence shown here is derived from an EMBL/GenBank/DDBJ whole genome shotgun (WGS) entry which is preliminary data.</text>
</comment>
<reference evidence="9 10" key="1">
    <citation type="submission" date="2024-09" db="EMBL/GenBank/DDBJ databases">
        <authorList>
            <person name="Sun Q."/>
            <person name="Mori K."/>
        </authorList>
    </citation>
    <scope>NUCLEOTIDE SEQUENCE [LARGE SCALE GENOMIC DNA]</scope>
    <source>
        <strain evidence="9 10">CECT 8064</strain>
    </source>
</reference>
<feature type="domain" description="Polysaccharide chain length determinant N-terminal" evidence="7">
    <location>
        <begin position="24"/>
        <end position="125"/>
    </location>
</feature>
<feature type="domain" description="Tyrosine-protein kinase G-rich" evidence="8">
    <location>
        <begin position="250"/>
        <end position="314"/>
    </location>
</feature>
<evidence type="ECO:0000313" key="10">
    <source>
        <dbReference type="Proteomes" id="UP001589645"/>
    </source>
</evidence>
<dbReference type="InterPro" id="IPR003856">
    <property type="entry name" value="LPS_length_determ_N"/>
</dbReference>
<keyword evidence="3 6" id="KW-0812">Transmembrane</keyword>
<keyword evidence="4 6" id="KW-1133">Transmembrane helix</keyword>
<feature type="transmembrane region" description="Helical" evidence="6">
    <location>
        <begin position="293"/>
        <end position="317"/>
    </location>
</feature>
<dbReference type="PANTHER" id="PTHR32309:SF13">
    <property type="entry name" value="FERRIC ENTEROBACTIN TRANSPORT PROTEIN FEPE"/>
    <property type="match status" value="1"/>
</dbReference>
<feature type="transmembrane region" description="Helical" evidence="6">
    <location>
        <begin position="41"/>
        <end position="58"/>
    </location>
</feature>
<evidence type="ECO:0000259" key="7">
    <source>
        <dbReference type="Pfam" id="PF02706"/>
    </source>
</evidence>
<keyword evidence="2" id="KW-1003">Cell membrane</keyword>
<dbReference type="Proteomes" id="UP001589645">
    <property type="component" value="Unassembled WGS sequence"/>
</dbReference>
<evidence type="ECO:0000256" key="1">
    <source>
        <dbReference type="ARBA" id="ARBA00004651"/>
    </source>
</evidence>
<accession>A0ABV5HQC4</accession>
<dbReference type="EMBL" id="JBHMEP010000005">
    <property type="protein sequence ID" value="MFB9136453.1"/>
    <property type="molecule type" value="Genomic_DNA"/>
</dbReference>
<comment type="subcellular location">
    <subcellularLocation>
        <location evidence="1">Cell membrane</location>
        <topology evidence="1">Multi-pass membrane protein</topology>
    </subcellularLocation>
</comment>
<dbReference type="PANTHER" id="PTHR32309">
    <property type="entry name" value="TYROSINE-PROTEIN KINASE"/>
    <property type="match status" value="1"/>
</dbReference>
<evidence type="ECO:0000256" key="5">
    <source>
        <dbReference type="ARBA" id="ARBA00023136"/>
    </source>
</evidence>
<evidence type="ECO:0000313" key="9">
    <source>
        <dbReference type="EMBL" id="MFB9136453.1"/>
    </source>
</evidence>
<proteinExistence type="predicted"/>
<dbReference type="InterPro" id="IPR032807">
    <property type="entry name" value="GNVR"/>
</dbReference>
<evidence type="ECO:0000259" key="8">
    <source>
        <dbReference type="Pfam" id="PF13807"/>
    </source>
</evidence>
<sequence length="319" mass="35379">MSNPALHEPSISQVQSIPLYKESDEIDLKELIIALWNGKKIIIAVTALFMILGVAFALSKPNTYQSSATLVSAQGEQAGSLAAVASQFGGLASLAGVSLKDSSTDNKTLALAELKSRKFINAFIDKYDLWVPLMAAEDWDAKHNKLVINQDLYNSNTQVWQEDEEGDSLKPSYWEAYKRFKDLLSVAEDKETGLVTVSITHFSPYVAQQWVAWLVDELNSKVKNDALNESRTNISYLQQQLEKTNVVDMQSVFYQLIEDQTKSLMLAEVRDEYAFKTVDPAVVPEEKVGPKRALICILATLLGGMLGTAIVLVRFALNP</sequence>
<protein>
    <submittedName>
        <fullName evidence="9">Wzz/FepE/Etk N-terminal domain-containing protein</fullName>
    </submittedName>
</protein>
<dbReference type="Pfam" id="PF13807">
    <property type="entry name" value="GNVR"/>
    <property type="match status" value="1"/>
</dbReference>
<dbReference type="InterPro" id="IPR050445">
    <property type="entry name" value="Bact_polysacc_biosynth/exp"/>
</dbReference>
<evidence type="ECO:0000256" key="6">
    <source>
        <dbReference type="SAM" id="Phobius"/>
    </source>
</evidence>
<dbReference type="RefSeq" id="WP_390194562.1">
    <property type="nucleotide sequence ID" value="NZ_JBHMEP010000005.1"/>
</dbReference>
<keyword evidence="5 6" id="KW-0472">Membrane</keyword>
<evidence type="ECO:0000256" key="2">
    <source>
        <dbReference type="ARBA" id="ARBA00022475"/>
    </source>
</evidence>